<dbReference type="EMBL" id="MU857608">
    <property type="protein sequence ID" value="KAK4251002.1"/>
    <property type="molecule type" value="Genomic_DNA"/>
</dbReference>
<dbReference type="PANTHER" id="PTHR42052:SF1">
    <property type="entry name" value="ABM DOMAIN-CONTAINING PROTEIN"/>
    <property type="match status" value="1"/>
</dbReference>
<keyword evidence="2" id="KW-1185">Reference proteome</keyword>
<comment type="caution">
    <text evidence="1">The sequence shown here is derived from an EMBL/GenBank/DDBJ whole genome shotgun (WGS) entry which is preliminary data.</text>
</comment>
<dbReference type="Proteomes" id="UP001303647">
    <property type="component" value="Unassembled WGS sequence"/>
</dbReference>
<evidence type="ECO:0000313" key="2">
    <source>
        <dbReference type="Proteomes" id="UP001303647"/>
    </source>
</evidence>
<evidence type="ECO:0008006" key="3">
    <source>
        <dbReference type="Google" id="ProtNLM"/>
    </source>
</evidence>
<sequence>MPVTEFALLHLTTTFPPLPDPVRTSLAAATRLQDSWHATAFPSLPSSAAARALVWFSQVEDPSWLMTTAKWDSVTAHWDWIRSEENQAVMGQLGEAKSIISQDTVLFHVGGEIFSGASNAALLESPVISVERMFIPRANRGSFEAKFLEVNGILEDYAGPDLVRFGWREDIDESLEEEEFVLVCGWESIERHLAFVESQGYARYGEIRNLLARVDVKHYKRFSLE</sequence>
<dbReference type="AlphaFoldDB" id="A0AAN7D126"/>
<gene>
    <name evidence="1" type="ORF">C7999DRAFT_37891</name>
</gene>
<accession>A0AAN7D126</accession>
<reference evidence="1" key="2">
    <citation type="submission" date="2023-05" db="EMBL/GenBank/DDBJ databases">
        <authorList>
            <consortium name="Lawrence Berkeley National Laboratory"/>
            <person name="Steindorff A."/>
            <person name="Hensen N."/>
            <person name="Bonometti L."/>
            <person name="Westerberg I."/>
            <person name="Brannstrom I.O."/>
            <person name="Guillou S."/>
            <person name="Cros-Aarteil S."/>
            <person name="Calhoun S."/>
            <person name="Haridas S."/>
            <person name="Kuo A."/>
            <person name="Mondo S."/>
            <person name="Pangilinan J."/>
            <person name="Riley R."/>
            <person name="Labutti K."/>
            <person name="Andreopoulos B."/>
            <person name="Lipzen A."/>
            <person name="Chen C."/>
            <person name="Yanf M."/>
            <person name="Daum C."/>
            <person name="Ng V."/>
            <person name="Clum A."/>
            <person name="Ohm R."/>
            <person name="Martin F."/>
            <person name="Silar P."/>
            <person name="Natvig D."/>
            <person name="Lalanne C."/>
            <person name="Gautier V."/>
            <person name="Ament-Velasquez S.L."/>
            <person name="Kruys A."/>
            <person name="Hutchinson M.I."/>
            <person name="Powell A.J."/>
            <person name="Barry K."/>
            <person name="Miller A.N."/>
            <person name="Grigoriev I.V."/>
            <person name="Debuchy R."/>
            <person name="Gladieux P."/>
            <person name="Thoren M.H."/>
            <person name="Johannesson H."/>
        </authorList>
    </citation>
    <scope>NUCLEOTIDE SEQUENCE</scope>
    <source>
        <strain evidence="1">CBS 359.72</strain>
    </source>
</reference>
<organism evidence="1 2">
    <name type="scientific">Corynascus novoguineensis</name>
    <dbReference type="NCBI Taxonomy" id="1126955"/>
    <lineage>
        <taxon>Eukaryota</taxon>
        <taxon>Fungi</taxon>
        <taxon>Dikarya</taxon>
        <taxon>Ascomycota</taxon>
        <taxon>Pezizomycotina</taxon>
        <taxon>Sordariomycetes</taxon>
        <taxon>Sordariomycetidae</taxon>
        <taxon>Sordariales</taxon>
        <taxon>Chaetomiaceae</taxon>
        <taxon>Corynascus</taxon>
    </lineage>
</organism>
<protein>
    <recommendedName>
        <fullName evidence="3">ABM domain-containing protein</fullName>
    </recommendedName>
</protein>
<name>A0AAN7D126_9PEZI</name>
<dbReference type="Gene3D" id="3.30.70.100">
    <property type="match status" value="2"/>
</dbReference>
<reference evidence="1" key="1">
    <citation type="journal article" date="2023" name="Mol. Phylogenet. Evol.">
        <title>Genome-scale phylogeny and comparative genomics of the fungal order Sordariales.</title>
        <authorList>
            <person name="Hensen N."/>
            <person name="Bonometti L."/>
            <person name="Westerberg I."/>
            <person name="Brannstrom I.O."/>
            <person name="Guillou S."/>
            <person name="Cros-Aarteil S."/>
            <person name="Calhoun S."/>
            <person name="Haridas S."/>
            <person name="Kuo A."/>
            <person name="Mondo S."/>
            <person name="Pangilinan J."/>
            <person name="Riley R."/>
            <person name="LaButti K."/>
            <person name="Andreopoulos B."/>
            <person name="Lipzen A."/>
            <person name="Chen C."/>
            <person name="Yan M."/>
            <person name="Daum C."/>
            <person name="Ng V."/>
            <person name="Clum A."/>
            <person name="Steindorff A."/>
            <person name="Ohm R.A."/>
            <person name="Martin F."/>
            <person name="Silar P."/>
            <person name="Natvig D.O."/>
            <person name="Lalanne C."/>
            <person name="Gautier V."/>
            <person name="Ament-Velasquez S.L."/>
            <person name="Kruys A."/>
            <person name="Hutchinson M.I."/>
            <person name="Powell A.J."/>
            <person name="Barry K."/>
            <person name="Miller A.N."/>
            <person name="Grigoriev I.V."/>
            <person name="Debuchy R."/>
            <person name="Gladieux P."/>
            <person name="Hiltunen Thoren M."/>
            <person name="Johannesson H."/>
        </authorList>
    </citation>
    <scope>NUCLEOTIDE SEQUENCE</scope>
    <source>
        <strain evidence="1">CBS 359.72</strain>
    </source>
</reference>
<dbReference type="PANTHER" id="PTHR42052">
    <property type="entry name" value="ABM DOMAIN-CONTAINING PROTEIN"/>
    <property type="match status" value="1"/>
</dbReference>
<proteinExistence type="predicted"/>
<evidence type="ECO:0000313" key="1">
    <source>
        <dbReference type="EMBL" id="KAK4251002.1"/>
    </source>
</evidence>